<evidence type="ECO:0000313" key="3">
    <source>
        <dbReference type="EMBL" id="KAK1802108.1"/>
    </source>
</evidence>
<reference evidence="3" key="1">
    <citation type="submission" date="2023-03" db="EMBL/GenBank/DDBJ databases">
        <title>Electrophorus voltai genome.</title>
        <authorList>
            <person name="Bian C."/>
        </authorList>
    </citation>
    <scope>NUCLEOTIDE SEQUENCE</scope>
    <source>
        <strain evidence="3">CB-2022</strain>
        <tissue evidence="3">Muscle</tissue>
    </source>
</reference>
<proteinExistence type="predicted"/>
<feature type="transmembrane region" description="Helical" evidence="2">
    <location>
        <begin position="255"/>
        <end position="276"/>
    </location>
</feature>
<gene>
    <name evidence="3" type="ORF">P4O66_004454</name>
</gene>
<dbReference type="Proteomes" id="UP001239994">
    <property type="component" value="Unassembled WGS sequence"/>
</dbReference>
<accession>A0AAD8ZMI6</accession>
<name>A0AAD8ZMI6_9TELE</name>
<evidence type="ECO:0000256" key="1">
    <source>
        <dbReference type="SAM" id="MobiDB-lite"/>
    </source>
</evidence>
<sequence>MPDLDTGAGTQWNEPVLVDAFLGGLRGELWAELSCKQEVATLIVNPYSSSHHHLIIFCKRDINISAMGAHSTSGTSSSSRRTNAAGWHQGSSQFKMPEDTGSRGVQFTMSGAAGKGQHHHESQVMTPSLTARWKESTKSWVHCQDFPPFETPPHSLPELEKPPPAKLVKGDFHQASQTSTQLTNGGLAGIPASFPGLFHNTLCSFVHVPVPITVPIPVILNVPVALSSIVSIPVPFSVFIPVSVIVLVPVFMPSVLLVLACVGSLGPPALSFAIGLEARAQ</sequence>
<feature type="compositionally biased region" description="Low complexity" evidence="1">
    <location>
        <begin position="69"/>
        <end position="86"/>
    </location>
</feature>
<keyword evidence="4" id="KW-1185">Reference proteome</keyword>
<organism evidence="3 4">
    <name type="scientific">Electrophorus voltai</name>
    <dbReference type="NCBI Taxonomy" id="2609070"/>
    <lineage>
        <taxon>Eukaryota</taxon>
        <taxon>Metazoa</taxon>
        <taxon>Chordata</taxon>
        <taxon>Craniata</taxon>
        <taxon>Vertebrata</taxon>
        <taxon>Euteleostomi</taxon>
        <taxon>Actinopterygii</taxon>
        <taxon>Neopterygii</taxon>
        <taxon>Teleostei</taxon>
        <taxon>Ostariophysi</taxon>
        <taxon>Gymnotiformes</taxon>
        <taxon>Gymnotoidei</taxon>
        <taxon>Gymnotidae</taxon>
        <taxon>Electrophorus</taxon>
    </lineage>
</organism>
<protein>
    <submittedName>
        <fullName evidence="3">Uncharacterized protein</fullName>
    </submittedName>
</protein>
<dbReference type="EMBL" id="JAROKS010000007">
    <property type="protein sequence ID" value="KAK1802108.1"/>
    <property type="molecule type" value="Genomic_DNA"/>
</dbReference>
<keyword evidence="2" id="KW-0812">Transmembrane</keyword>
<evidence type="ECO:0000313" key="4">
    <source>
        <dbReference type="Proteomes" id="UP001239994"/>
    </source>
</evidence>
<evidence type="ECO:0000256" key="2">
    <source>
        <dbReference type="SAM" id="Phobius"/>
    </source>
</evidence>
<feature type="transmembrane region" description="Helical" evidence="2">
    <location>
        <begin position="224"/>
        <end position="248"/>
    </location>
</feature>
<comment type="caution">
    <text evidence="3">The sequence shown here is derived from an EMBL/GenBank/DDBJ whole genome shotgun (WGS) entry which is preliminary data.</text>
</comment>
<dbReference type="AlphaFoldDB" id="A0AAD8ZMI6"/>
<feature type="region of interest" description="Disordered" evidence="1">
    <location>
        <begin position="69"/>
        <end position="101"/>
    </location>
</feature>
<keyword evidence="2" id="KW-1133">Transmembrane helix</keyword>
<keyword evidence="2" id="KW-0472">Membrane</keyword>